<dbReference type="PANTHER" id="PTHR14224:SF37">
    <property type="entry name" value="LEUCINE-RICH REPEAT-CONTAINING PROTEIN 14"/>
    <property type="match status" value="1"/>
</dbReference>
<dbReference type="AlphaFoldDB" id="A0A6J8DHT0"/>
<dbReference type="GO" id="GO:0005737">
    <property type="term" value="C:cytoplasm"/>
    <property type="evidence" value="ECO:0007669"/>
    <property type="project" value="TreeGrafter"/>
</dbReference>
<keyword evidence="3" id="KW-1185">Reference proteome</keyword>
<dbReference type="PANTHER" id="PTHR14224">
    <property type="entry name" value="SIMILAR TO PREFERENTIALLY EXPRESSED ANTIGEN IN MELANOMA-LIKE 3"/>
    <property type="match status" value="1"/>
</dbReference>
<name>A0A6J8DHT0_MYTCO</name>
<dbReference type="Proteomes" id="UP000507470">
    <property type="component" value="Unassembled WGS sequence"/>
</dbReference>
<gene>
    <name evidence="2" type="ORF">MCOR_40484</name>
</gene>
<evidence type="ECO:0000256" key="1">
    <source>
        <dbReference type="ARBA" id="ARBA00022737"/>
    </source>
</evidence>
<reference evidence="2 3" key="1">
    <citation type="submission" date="2020-06" db="EMBL/GenBank/DDBJ databases">
        <authorList>
            <person name="Li R."/>
            <person name="Bekaert M."/>
        </authorList>
    </citation>
    <scope>NUCLEOTIDE SEQUENCE [LARGE SCALE GENOMIC DNA]</scope>
    <source>
        <strain evidence="3">wild</strain>
    </source>
</reference>
<proteinExistence type="predicted"/>
<organism evidence="2 3">
    <name type="scientific">Mytilus coruscus</name>
    <name type="common">Sea mussel</name>
    <dbReference type="NCBI Taxonomy" id="42192"/>
    <lineage>
        <taxon>Eukaryota</taxon>
        <taxon>Metazoa</taxon>
        <taxon>Spiralia</taxon>
        <taxon>Lophotrochozoa</taxon>
        <taxon>Mollusca</taxon>
        <taxon>Bivalvia</taxon>
        <taxon>Autobranchia</taxon>
        <taxon>Pteriomorphia</taxon>
        <taxon>Mytilida</taxon>
        <taxon>Mytiloidea</taxon>
        <taxon>Mytilidae</taxon>
        <taxon>Mytilinae</taxon>
        <taxon>Mytilus</taxon>
    </lineage>
</organism>
<dbReference type="InterPro" id="IPR032675">
    <property type="entry name" value="LRR_dom_sf"/>
</dbReference>
<evidence type="ECO:0000313" key="3">
    <source>
        <dbReference type="Proteomes" id="UP000507470"/>
    </source>
</evidence>
<dbReference type="SUPFAM" id="SSF52047">
    <property type="entry name" value="RNI-like"/>
    <property type="match status" value="1"/>
</dbReference>
<keyword evidence="1" id="KW-0677">Repeat</keyword>
<sequence length="543" mass="62446">MAIADVMDDVDYKTINFNIEEAEFRHPLWLTESHFVYNLYRDEEGHLNCHRNAAGDPILSPRPLAKMCMNELVCEGNQISAFETDAIPADLYPNLLAEAIFQRQLQTIDFLVSTWPHSILDLQSVMPKEDLVEAQLLTIPIEGHDGITFLDCIMCGLLRQKYSSRLRTVNLSGFKQDRTLCRDICRLPLLWMPPADRDTEKIYDVLSQTIDITEEKVQKYLNRIKCIYTTMDAHVPHGHQFPPITIILDCKMTLDDVPIGLALQNETPFRFACQRLWTERISDVNLPLNVLHKVLEPRDLTELEIEDRNLCTDGDNMEILLEALSLLPNIKSLSLPNTIHCNENEEAVKELNKVLRTMTNLKKLNFPLCNLKDNLSDLLSGLQQTLTFLSLRDCRLSEADVLFLLEWPLTRGLFDLNVSRNNLRNSYQNILSLLEKLEEIRCFSLSYCCFSPAELRNIVNVASKCTNIKTLGIQSFTPLSETDSQMILKECCLLTNLQKCLMLPECHAFLGSNELDRFDNREKYLELCDNILSDLKRDDIELE</sequence>
<dbReference type="EMBL" id="CACVKT020007265">
    <property type="protein sequence ID" value="CAC5406972.1"/>
    <property type="molecule type" value="Genomic_DNA"/>
</dbReference>
<dbReference type="OrthoDB" id="6279874at2759"/>
<evidence type="ECO:0000313" key="2">
    <source>
        <dbReference type="EMBL" id="CAC5406972.1"/>
    </source>
</evidence>
<accession>A0A6J8DHT0</accession>
<dbReference type="InterPro" id="IPR050694">
    <property type="entry name" value="LRRC14/PRAME"/>
</dbReference>
<protein>
    <submittedName>
        <fullName evidence="2">Uncharacterized protein</fullName>
    </submittedName>
</protein>
<dbReference type="Gene3D" id="3.80.10.10">
    <property type="entry name" value="Ribonuclease Inhibitor"/>
    <property type="match status" value="1"/>
</dbReference>